<keyword evidence="11" id="KW-1185">Reference proteome</keyword>
<name>A0A0C2X251_AMAMK</name>
<evidence type="ECO:0000259" key="7">
    <source>
        <dbReference type="Pfam" id="PF11262"/>
    </source>
</evidence>
<feature type="compositionally biased region" description="Low complexity" evidence="6">
    <location>
        <begin position="435"/>
        <end position="449"/>
    </location>
</feature>
<feature type="compositionally biased region" description="Basic and acidic residues" evidence="6">
    <location>
        <begin position="1686"/>
        <end position="1710"/>
    </location>
</feature>
<keyword evidence="5" id="KW-0175">Coiled coil</keyword>
<sequence length="2078" mass="231925">MDVVENIRTRVLTWTKGGEAECRQIVNSPHVNLTNPGCVDVLTTAYHTLLSSTLLTFSPKPSLSPAAFVDFVRSVLNNLPSSSQSPPQSSQNATIFGEHLVDMIWSLDAELDEIIADAKAISNWSNEQDKSKTASEALGKAQKAKTNAENDKETIQAIVRRLLDYRIIDPALCRERLDSAILAGVGLIVDKVSLDKKEIRTRTGLFYKQNKFNLLREQSEGYSKLIIELTSNLGPAHSPATAMPVEPLPSIEERVRPVWERVISLIGYFDLDPNRALDIILDVLSTHLATHYTFFLTLLSFSPWRGSYNRSSFSEDEYPSPLPGSFNGKSLDDILTLADHRSAATSNKTSRVLAQVLGFKFSYYASSNINEPTPKILYLTAALLIREGFVSLEDLYPHMSPSDEDMDAVHKEYLANIDSRIAGAKISQLALAAPLESSSQPSQSKAAPAEPKKSELRDHNQKIGLLSALLTLGALKPSIVILSKFPWLVDSNPEIADLILRLLRYSISPLYESSLLTKERNPSFTLPRPRYGSSGLTAVPPRKPVLTLWAPTPPSTSFNDFVFFFPHWVGQVPICSTVDDLVDVIEPLLRFVGLHVSRDPVFLTKFLRLGRLQLGSTVPVDPLTKKPVSEPDPCHPIRQFWFKVLRVYLLPALPLIRGNAVCTVEVWNIVRQFETTGRWRLYGEWKSNAYKSHPELRVREVQADRESKGILRRLSHNTIDSLSGPVAKLAHSNPCIFFANAVNQIMAYDNLASVVIQALRYVTNMGFDVLVYIILDALTNPRKERVKDDGVNTSDWLQSLASFTGMLFRRYSADLTPFLKYIVHQLHNAQTTEIAVLRELIWKMAGIEPLPSLSESQIAAMAGGPVLRIEAVASATRGARLDPGDAGMKGPQRLGKALLDSNLALPLLIQVAQQRQACVFKAPDTHLKSLASLYDTTHGVLLQYLELLTSPSVIPLEDYAKKVLPPIGELGEMYGIGAPICMQIVRSVLQASLLKAALAMKEQERAASEEAEKRLKAALLTKREPTIASRVASPSIGASAHSETQPEPNGKQTGEEQSPEEATMDVDHVSQTSVSNSPESPWIPELETLFGDVKKIAPGNAFEVIGPGFYMTFWQLSTYDLTPPAIRYDEEGAALRTLSRQEDSKYIAADRSADRVKRMAAPAHRTRRDRYNHYVNLLAQEFKEQTISREYTIKRLGREKHHWFTHSSKANMLVNSIIEHCIQPRSLLSPMDADFCAQFIKVMHTQGTPGFHTLMCYDKLLGDHVKVVLFSCSEYEARNYGRFLLGILTDLHKWNLDEQLYSQDNRTKVGGKTVHHPGFQRVWSYNNPVPVDNVLKWVAFQQILRKWHRKLGKCFIECIQTGEFMHVYNAIIVLKEVLPVFPLASVTDTGGAIDAAMDKLLETEERGDLKILGRAYSASLKKRESLWALPKIPKPNGTVSPKLLPNNTEKARNAVTNVQTPAQSTANGDVRRPLAQPTPSAPRAQLVNNASAQLPADKPLIMSPSPSINSTKLAMESIPRPEVVKRIRPDAKSASPKPSEPAASQSQQEPHSSSLDALLSQPLNDGNIRPLPAFRSSEFNDLRSLNQKGQTDAQANLTPSPQPYPAEEKRTEGVPNMPPPTAPSQTLSAQELRETAKQSMNRSDRLEPRSQNGSAAPSPRRRSPSPITRPGTRDQSTDSRGSGGRGRVERTIAENASDDKRQERDSRADSRAYGATVSRRDSLTHNRSDRGARERARDSEKDREGDRERDRGRDRHSERDRDRDRDRERDRGRERERERERDRDRHRRDDKDRDRDRKDREDSARSQSSTVPLPQDDRSLPTRPDPSRHRGPANADDGLGKRRRPIDDEPDRSSKRSSRKESHRDDRSRRPAEKDPHDRNRESDRRRKERDGSDNDGRAALPEKPTDKRIPEGPSPKSLPVNAPSAPRAMSSGDTSRKQAEPLPGREWARDQPPQSAPSINSPSSAPSPVDIPPQRPGGSLRSRIGDKETVPAPPSSSYRGDNSRKDDERDNRKRSTSDRDKESDIVLAGNEQAMQPPKRPKLGGRSRYSSSHNPHALARKLLPIDPSAADKSRGRKD</sequence>
<evidence type="ECO:0000256" key="4">
    <source>
        <dbReference type="ARBA" id="ARBA00023242"/>
    </source>
</evidence>
<dbReference type="GO" id="GO:0006406">
    <property type="term" value="P:mRNA export from nucleus"/>
    <property type="evidence" value="ECO:0007669"/>
    <property type="project" value="InterPro"/>
</dbReference>
<dbReference type="InParanoid" id="A0A0C2X251"/>
<feature type="compositionally biased region" description="Polar residues" evidence="6">
    <location>
        <begin position="1454"/>
        <end position="1467"/>
    </location>
</feature>
<evidence type="ECO:0000259" key="9">
    <source>
        <dbReference type="Pfam" id="PF16134"/>
    </source>
</evidence>
<evidence type="ECO:0000256" key="5">
    <source>
        <dbReference type="SAM" id="Coils"/>
    </source>
</evidence>
<feature type="compositionally biased region" description="Basic and acidic residues" evidence="6">
    <location>
        <begin position="1631"/>
        <end position="1648"/>
    </location>
</feature>
<dbReference type="EMBL" id="KN818229">
    <property type="protein sequence ID" value="KIL68222.1"/>
    <property type="molecule type" value="Genomic_DNA"/>
</dbReference>
<reference evidence="10 11" key="1">
    <citation type="submission" date="2014-04" db="EMBL/GenBank/DDBJ databases">
        <title>Evolutionary Origins and Diversification of the Mycorrhizal Mutualists.</title>
        <authorList>
            <consortium name="DOE Joint Genome Institute"/>
            <consortium name="Mycorrhizal Genomics Consortium"/>
            <person name="Kohler A."/>
            <person name="Kuo A."/>
            <person name="Nagy L.G."/>
            <person name="Floudas D."/>
            <person name="Copeland A."/>
            <person name="Barry K.W."/>
            <person name="Cichocki N."/>
            <person name="Veneault-Fourrey C."/>
            <person name="LaButti K."/>
            <person name="Lindquist E.A."/>
            <person name="Lipzen A."/>
            <person name="Lundell T."/>
            <person name="Morin E."/>
            <person name="Murat C."/>
            <person name="Riley R."/>
            <person name="Ohm R."/>
            <person name="Sun H."/>
            <person name="Tunlid A."/>
            <person name="Henrissat B."/>
            <person name="Grigoriev I.V."/>
            <person name="Hibbett D.S."/>
            <person name="Martin F."/>
        </authorList>
    </citation>
    <scope>NUCLEOTIDE SEQUENCE [LARGE SCALE GENOMIC DNA]</scope>
    <source>
        <strain evidence="10 11">Koide BX008</strain>
    </source>
</reference>
<feature type="compositionally biased region" description="Low complexity" evidence="6">
    <location>
        <begin position="1532"/>
        <end position="1550"/>
    </location>
</feature>
<dbReference type="InterPro" id="IPR021726">
    <property type="entry name" value="THO_THOC2_N"/>
</dbReference>
<evidence type="ECO:0000256" key="1">
    <source>
        <dbReference type="ARBA" id="ARBA00004123"/>
    </source>
</evidence>
<dbReference type="Pfam" id="PF11262">
    <property type="entry name" value="Tho2"/>
    <property type="match status" value="1"/>
</dbReference>
<feature type="region of interest" description="Disordered" evidence="6">
    <location>
        <begin position="435"/>
        <end position="456"/>
    </location>
</feature>
<feature type="compositionally biased region" description="Low complexity" evidence="6">
    <location>
        <begin position="1653"/>
        <end position="1670"/>
    </location>
</feature>
<dbReference type="GO" id="GO:0006397">
    <property type="term" value="P:mRNA processing"/>
    <property type="evidence" value="ECO:0007669"/>
    <property type="project" value="InterPro"/>
</dbReference>
<accession>A0A0C2X251</accession>
<dbReference type="GO" id="GO:0003729">
    <property type="term" value="F:mRNA binding"/>
    <property type="evidence" value="ECO:0007669"/>
    <property type="project" value="TreeGrafter"/>
</dbReference>
<evidence type="ECO:0000256" key="3">
    <source>
        <dbReference type="ARBA" id="ARBA00019596"/>
    </source>
</evidence>
<feature type="compositionally biased region" description="Basic and acidic residues" evidence="6">
    <location>
        <begin position="1845"/>
        <end position="1897"/>
    </location>
</feature>
<feature type="compositionally biased region" description="Basic and acidic residues" evidence="6">
    <location>
        <begin position="1522"/>
        <end position="1531"/>
    </location>
</feature>
<dbReference type="Pfam" id="PF16134">
    <property type="entry name" value="THOC2_N"/>
    <property type="match status" value="1"/>
</dbReference>
<feature type="compositionally biased region" description="Basic and acidic residues" evidence="6">
    <location>
        <begin position="1718"/>
        <end position="1804"/>
    </location>
</feature>
<protein>
    <recommendedName>
        <fullName evidence="3">THO complex subunit 2</fullName>
    </recommendedName>
</protein>
<dbReference type="PANTHER" id="PTHR21597">
    <property type="entry name" value="THO2 PROTEIN"/>
    <property type="match status" value="1"/>
</dbReference>
<dbReference type="InterPro" id="IPR032302">
    <property type="entry name" value="THOC2_N"/>
</dbReference>
<gene>
    <name evidence="10" type="ORF">M378DRAFT_158764</name>
</gene>
<feature type="domain" description="THO complex subunitTHOC2 C-terminal" evidence="7">
    <location>
        <begin position="1103"/>
        <end position="1420"/>
    </location>
</feature>
<feature type="compositionally biased region" description="Polar residues" evidence="6">
    <location>
        <begin position="1586"/>
        <end position="1599"/>
    </location>
</feature>
<dbReference type="InterPro" id="IPR040007">
    <property type="entry name" value="Tho2"/>
</dbReference>
<evidence type="ECO:0000256" key="2">
    <source>
        <dbReference type="ARBA" id="ARBA00007857"/>
    </source>
</evidence>
<feature type="compositionally biased region" description="Polar residues" evidence="6">
    <location>
        <begin position="1069"/>
        <end position="1079"/>
    </location>
</feature>
<feature type="compositionally biased region" description="Polar residues" evidence="6">
    <location>
        <begin position="1041"/>
        <end position="1056"/>
    </location>
</feature>
<dbReference type="FunCoup" id="A0A0C2X251">
    <property type="interactions" value="732"/>
</dbReference>
<dbReference type="GO" id="GO:0000445">
    <property type="term" value="C:THO complex part of transcription export complex"/>
    <property type="evidence" value="ECO:0007669"/>
    <property type="project" value="TreeGrafter"/>
</dbReference>
<feature type="region of interest" description="Disordered" evidence="6">
    <location>
        <begin position="1030"/>
        <end position="1081"/>
    </location>
</feature>
<feature type="compositionally biased region" description="Basic and acidic residues" evidence="6">
    <location>
        <begin position="2002"/>
        <end position="2025"/>
    </location>
</feature>
<comment type="similarity">
    <text evidence="2">Belongs to the THOC2 family.</text>
</comment>
<evidence type="ECO:0000259" key="8">
    <source>
        <dbReference type="Pfam" id="PF11732"/>
    </source>
</evidence>
<feature type="region of interest" description="Disordered" evidence="6">
    <location>
        <begin position="1586"/>
        <end position="2078"/>
    </location>
</feature>
<organism evidence="10 11">
    <name type="scientific">Amanita muscaria (strain Koide BX008)</name>
    <dbReference type="NCBI Taxonomy" id="946122"/>
    <lineage>
        <taxon>Eukaryota</taxon>
        <taxon>Fungi</taxon>
        <taxon>Dikarya</taxon>
        <taxon>Basidiomycota</taxon>
        <taxon>Agaricomycotina</taxon>
        <taxon>Agaricomycetes</taxon>
        <taxon>Agaricomycetidae</taxon>
        <taxon>Agaricales</taxon>
        <taxon>Pluteineae</taxon>
        <taxon>Amanitaceae</taxon>
        <taxon>Amanita</taxon>
    </lineage>
</organism>
<dbReference type="STRING" id="946122.A0A0C2X251"/>
<feature type="compositionally biased region" description="Basic and acidic residues" evidence="6">
    <location>
        <begin position="1815"/>
        <end position="1828"/>
    </location>
</feature>
<proteinExistence type="inferred from homology"/>
<evidence type="ECO:0000313" key="11">
    <source>
        <dbReference type="Proteomes" id="UP000054549"/>
    </source>
</evidence>
<dbReference type="OrthoDB" id="29024at2759"/>
<feature type="domain" description="THO complex subunitTHOC2 N-terminal" evidence="8">
    <location>
        <begin position="726"/>
        <end position="801"/>
    </location>
</feature>
<evidence type="ECO:0000313" key="10">
    <source>
        <dbReference type="EMBL" id="KIL68222.1"/>
    </source>
</evidence>
<dbReference type="Proteomes" id="UP000054549">
    <property type="component" value="Unassembled WGS sequence"/>
</dbReference>
<feature type="region of interest" description="Disordered" evidence="6">
    <location>
        <begin position="1454"/>
        <end position="1572"/>
    </location>
</feature>
<dbReference type="InterPro" id="IPR021418">
    <property type="entry name" value="THO_THOC2_C"/>
</dbReference>
<dbReference type="HOGENOM" id="CLU_000511_4_0_1"/>
<comment type="subcellular location">
    <subcellularLocation>
        <location evidence="1">Nucleus</location>
    </subcellularLocation>
</comment>
<feature type="coiled-coil region" evidence="5">
    <location>
        <begin position="994"/>
        <end position="1021"/>
    </location>
</feature>
<feature type="compositionally biased region" description="Basic and acidic residues" evidence="6">
    <location>
        <begin position="2069"/>
        <end position="2078"/>
    </location>
</feature>
<dbReference type="PANTHER" id="PTHR21597:SF0">
    <property type="entry name" value="THO COMPLEX SUBUNIT 2"/>
    <property type="match status" value="1"/>
</dbReference>
<dbReference type="Pfam" id="PF11732">
    <property type="entry name" value="Thoc2"/>
    <property type="match status" value="1"/>
</dbReference>
<feature type="compositionally biased region" description="Low complexity" evidence="6">
    <location>
        <begin position="1952"/>
        <end position="1969"/>
    </location>
</feature>
<evidence type="ECO:0000256" key="6">
    <source>
        <dbReference type="SAM" id="MobiDB-lite"/>
    </source>
</evidence>
<keyword evidence="4" id="KW-0539">Nucleus</keyword>
<feature type="domain" description="THO complex subunit 2 N-terminal" evidence="9">
    <location>
        <begin position="83"/>
        <end position="721"/>
    </location>
</feature>